<dbReference type="Proteomes" id="UP000220006">
    <property type="component" value="Unassembled WGS sequence"/>
</dbReference>
<evidence type="ECO:0000313" key="1">
    <source>
        <dbReference type="EMBL" id="PEC18890.1"/>
    </source>
</evidence>
<name>A0A2A7HPN3_BACCE</name>
<accession>A0A2A7HPN3</accession>
<reference evidence="1 2" key="1">
    <citation type="submission" date="2017-09" db="EMBL/GenBank/DDBJ databases">
        <title>Large-scale bioinformatics analysis of Bacillus genomes uncovers conserved roles of natural products in bacterial physiology.</title>
        <authorList>
            <consortium name="Agbiome Team Llc"/>
            <person name="Bleich R.M."/>
            <person name="Grubbs K.J."/>
            <person name="Santa Maria K.C."/>
            <person name="Allen S.E."/>
            <person name="Farag S."/>
            <person name="Shank E.A."/>
            <person name="Bowers A."/>
        </authorList>
    </citation>
    <scope>NUCLEOTIDE SEQUENCE [LARGE SCALE GENOMIC DNA]</scope>
    <source>
        <strain evidence="1 2">AFS096845</strain>
    </source>
</reference>
<proteinExistence type="predicted"/>
<evidence type="ECO:0000313" key="2">
    <source>
        <dbReference type="Proteomes" id="UP000220006"/>
    </source>
</evidence>
<dbReference type="EMBL" id="NVLK01000113">
    <property type="protein sequence ID" value="PEC18890.1"/>
    <property type="molecule type" value="Genomic_DNA"/>
</dbReference>
<dbReference type="AlphaFoldDB" id="A0A2A7HPN3"/>
<organism evidence="1 2">
    <name type="scientific">Bacillus cereus</name>
    <dbReference type="NCBI Taxonomy" id="1396"/>
    <lineage>
        <taxon>Bacteria</taxon>
        <taxon>Bacillati</taxon>
        <taxon>Bacillota</taxon>
        <taxon>Bacilli</taxon>
        <taxon>Bacillales</taxon>
        <taxon>Bacillaceae</taxon>
        <taxon>Bacillus</taxon>
        <taxon>Bacillus cereus group</taxon>
    </lineage>
</organism>
<gene>
    <name evidence="1" type="ORF">COM96_28280</name>
</gene>
<comment type="caution">
    <text evidence="1">The sequence shown here is derived from an EMBL/GenBank/DDBJ whole genome shotgun (WGS) entry which is preliminary data.</text>
</comment>
<sequence>MDTFTSIILKKLMLRLIIRVLHRLTITLRNPADNRGFFYLNKDFIVQLHIPKQHAYNIMCILFQYKFWSESALKSALFI</sequence>
<protein>
    <submittedName>
        <fullName evidence="1">Uncharacterized protein</fullName>
    </submittedName>
</protein>